<dbReference type="InterPro" id="IPR047216">
    <property type="entry name" value="Endonuclease_DUF559_bact"/>
</dbReference>
<dbReference type="EC" id="2.1.1.72" evidence="2"/>
<dbReference type="GO" id="GO:0032259">
    <property type="term" value="P:methylation"/>
    <property type="evidence" value="ECO:0007669"/>
    <property type="project" value="UniProtKB-KW"/>
</dbReference>
<dbReference type="KEGG" id="dfo:Dform_02090"/>
<dbReference type="GO" id="GO:0009007">
    <property type="term" value="F:site-specific DNA-methyltransferase (adenine-specific) activity"/>
    <property type="evidence" value="ECO:0007669"/>
    <property type="project" value="UniProtKB-EC"/>
</dbReference>
<dbReference type="InterPro" id="IPR011335">
    <property type="entry name" value="Restrct_endonuc-II-like"/>
</dbReference>
<dbReference type="Pfam" id="PF04480">
    <property type="entry name" value="DUF559"/>
    <property type="match status" value="1"/>
</dbReference>
<dbReference type="STRING" id="1839801.Dform_02090"/>
<reference evidence="3" key="1">
    <citation type="submission" date="2016-11" db="EMBL/GenBank/DDBJ databases">
        <title>Dehalogenimonas formicexedens sp. nov., a chlorinated alkane respiring bacterium isolated from contaminated groundwater.</title>
        <authorList>
            <person name="Key T.A."/>
            <person name="Bowman K.S."/>
            <person name="Lee I."/>
            <person name="Chun J."/>
            <person name="Albuquerque L."/>
            <person name="da Costa M.S."/>
            <person name="Rainey F.A."/>
            <person name="Moe W.M."/>
        </authorList>
    </citation>
    <scope>NUCLEOTIDE SEQUENCE [LARGE SCALE GENOMIC DNA]</scope>
    <source>
        <strain evidence="3">NSZ-14</strain>
    </source>
</reference>
<dbReference type="RefSeq" id="WP_076004898.1">
    <property type="nucleotide sequence ID" value="NZ_CP018258.1"/>
</dbReference>
<dbReference type="CDD" id="cd01038">
    <property type="entry name" value="Endonuclease_DUF559"/>
    <property type="match status" value="1"/>
</dbReference>
<dbReference type="EMBL" id="CP018258">
    <property type="protein sequence ID" value="APV45399.1"/>
    <property type="molecule type" value="Genomic_DNA"/>
</dbReference>
<dbReference type="PANTHER" id="PTHR38590">
    <property type="entry name" value="BLL0828 PROTEIN"/>
    <property type="match status" value="1"/>
</dbReference>
<dbReference type="AlphaFoldDB" id="A0A1P8FAB0"/>
<keyword evidence="2" id="KW-0808">Transferase</keyword>
<organism evidence="2 3">
    <name type="scientific">Dehalogenimonas formicexedens</name>
    <dbReference type="NCBI Taxonomy" id="1839801"/>
    <lineage>
        <taxon>Bacteria</taxon>
        <taxon>Bacillati</taxon>
        <taxon>Chloroflexota</taxon>
        <taxon>Dehalococcoidia</taxon>
        <taxon>Dehalococcoidales</taxon>
        <taxon>Dehalococcoidaceae</taxon>
        <taxon>Dehalogenimonas</taxon>
    </lineage>
</organism>
<proteinExistence type="predicted"/>
<keyword evidence="3" id="KW-1185">Reference proteome</keyword>
<keyword evidence="2" id="KW-0489">Methyltransferase</keyword>
<evidence type="ECO:0000313" key="3">
    <source>
        <dbReference type="Proteomes" id="UP000185934"/>
    </source>
</evidence>
<evidence type="ECO:0000259" key="1">
    <source>
        <dbReference type="Pfam" id="PF04480"/>
    </source>
</evidence>
<gene>
    <name evidence="2" type="primary">mod</name>
    <name evidence="2" type="ORF">Dform_02090</name>
</gene>
<name>A0A1P8FAB0_9CHLR</name>
<dbReference type="SUPFAM" id="SSF52980">
    <property type="entry name" value="Restriction endonuclease-like"/>
    <property type="match status" value="1"/>
</dbReference>
<accession>A0A1P8FAB0</accession>
<dbReference type="Gene3D" id="3.40.960.10">
    <property type="entry name" value="VSR Endonuclease"/>
    <property type="match status" value="1"/>
</dbReference>
<feature type="domain" description="DUF559" evidence="1">
    <location>
        <begin position="5"/>
        <end position="111"/>
    </location>
</feature>
<dbReference type="Proteomes" id="UP000185934">
    <property type="component" value="Chromosome"/>
</dbReference>
<dbReference type="InterPro" id="IPR007569">
    <property type="entry name" value="DUF559"/>
</dbReference>
<sequence>MKRTNTELARNLRREQTPAERLLWNHLNAKQLGSLKFRRQHPIGDYIVDFVCPAKLLIIELDGGQHDEANNRINDAQRAKVLEAMGYQVIRFWNSEVLQNPEGVILVIRQCLGFVE</sequence>
<protein>
    <submittedName>
        <fullName evidence="2">Adenine-specific DNA-methyltransferase</fullName>
        <ecNumber evidence="2">2.1.1.72</ecNumber>
    </submittedName>
</protein>
<evidence type="ECO:0000313" key="2">
    <source>
        <dbReference type="EMBL" id="APV45399.1"/>
    </source>
</evidence>
<dbReference type="OrthoDB" id="9798754at2"/>
<dbReference type="PANTHER" id="PTHR38590:SF1">
    <property type="entry name" value="BLL0828 PROTEIN"/>
    <property type="match status" value="1"/>
</dbReference>